<dbReference type="AlphaFoldDB" id="A0AAV2MBJ9"/>
<sequence>MGGGDGMEKTNGRELGQERSTRDLPQDDKCVAIKKQLLQEFQLVPATVSDIDIRAFTGFNQQRTFSTN</sequence>
<proteinExistence type="predicted"/>
<keyword evidence="3" id="KW-1185">Reference proteome</keyword>
<evidence type="ECO:0000313" key="3">
    <source>
        <dbReference type="Proteomes" id="UP001497482"/>
    </source>
</evidence>
<accession>A0AAV2MBJ9</accession>
<evidence type="ECO:0000313" key="2">
    <source>
        <dbReference type="EMBL" id="CAL1610728.1"/>
    </source>
</evidence>
<feature type="region of interest" description="Disordered" evidence="1">
    <location>
        <begin position="1"/>
        <end position="27"/>
    </location>
</feature>
<name>A0AAV2MBJ9_KNICA</name>
<reference evidence="2 3" key="1">
    <citation type="submission" date="2024-04" db="EMBL/GenBank/DDBJ databases">
        <authorList>
            <person name="Waldvogel A.-M."/>
            <person name="Schoenle A."/>
        </authorList>
    </citation>
    <scope>NUCLEOTIDE SEQUENCE [LARGE SCALE GENOMIC DNA]</scope>
</reference>
<dbReference type="Proteomes" id="UP001497482">
    <property type="component" value="Chromosome 7"/>
</dbReference>
<protein>
    <submittedName>
        <fullName evidence="2">Uncharacterized protein</fullName>
    </submittedName>
</protein>
<organism evidence="2 3">
    <name type="scientific">Knipowitschia caucasica</name>
    <name type="common">Caucasian dwarf goby</name>
    <name type="synonym">Pomatoschistus caucasicus</name>
    <dbReference type="NCBI Taxonomy" id="637954"/>
    <lineage>
        <taxon>Eukaryota</taxon>
        <taxon>Metazoa</taxon>
        <taxon>Chordata</taxon>
        <taxon>Craniata</taxon>
        <taxon>Vertebrata</taxon>
        <taxon>Euteleostomi</taxon>
        <taxon>Actinopterygii</taxon>
        <taxon>Neopterygii</taxon>
        <taxon>Teleostei</taxon>
        <taxon>Neoteleostei</taxon>
        <taxon>Acanthomorphata</taxon>
        <taxon>Gobiaria</taxon>
        <taxon>Gobiiformes</taxon>
        <taxon>Gobioidei</taxon>
        <taxon>Gobiidae</taxon>
        <taxon>Gobiinae</taxon>
        <taxon>Knipowitschia</taxon>
    </lineage>
</organism>
<dbReference type="EMBL" id="OZ035829">
    <property type="protein sequence ID" value="CAL1610728.1"/>
    <property type="molecule type" value="Genomic_DNA"/>
</dbReference>
<evidence type="ECO:0000256" key="1">
    <source>
        <dbReference type="SAM" id="MobiDB-lite"/>
    </source>
</evidence>
<gene>
    <name evidence="2" type="ORF">KC01_LOCUS37288</name>
</gene>